<feature type="domain" description="UmuC" evidence="2">
    <location>
        <begin position="18"/>
        <end position="229"/>
    </location>
</feature>
<name>A0A1F5YRB1_9BACT</name>
<protein>
    <recommendedName>
        <fullName evidence="2">UmuC domain-containing protein</fullName>
    </recommendedName>
</protein>
<dbReference type="InterPro" id="IPR017961">
    <property type="entry name" value="DNA_pol_Y-fam_little_finger"/>
</dbReference>
<dbReference type="InterPro" id="IPR036775">
    <property type="entry name" value="DNA_pol_Y-fam_lit_finger_sf"/>
</dbReference>
<gene>
    <name evidence="3" type="ORF">A2Z33_05230</name>
</gene>
<dbReference type="InterPro" id="IPR043502">
    <property type="entry name" value="DNA/RNA_pol_sf"/>
</dbReference>
<dbReference type="GO" id="GO:0003684">
    <property type="term" value="F:damaged DNA binding"/>
    <property type="evidence" value="ECO:0007669"/>
    <property type="project" value="InterPro"/>
</dbReference>
<dbReference type="SUPFAM" id="SSF100879">
    <property type="entry name" value="Lesion bypass DNA polymerase (Y-family), little finger domain"/>
    <property type="match status" value="1"/>
</dbReference>
<organism evidence="3 4">
    <name type="scientific">Candidatus Gottesmanbacteria bacterium RBG_16_52_11</name>
    <dbReference type="NCBI Taxonomy" id="1798374"/>
    <lineage>
        <taxon>Bacteria</taxon>
        <taxon>Candidatus Gottesmaniibacteriota</taxon>
    </lineage>
</organism>
<dbReference type="Pfam" id="PF00817">
    <property type="entry name" value="IMS"/>
    <property type="match status" value="1"/>
</dbReference>
<dbReference type="PROSITE" id="PS50173">
    <property type="entry name" value="UMUC"/>
    <property type="match status" value="1"/>
</dbReference>
<dbReference type="InterPro" id="IPR050116">
    <property type="entry name" value="DNA_polymerase-Y"/>
</dbReference>
<evidence type="ECO:0000259" key="2">
    <source>
        <dbReference type="PROSITE" id="PS50173"/>
    </source>
</evidence>
<dbReference type="STRING" id="1798374.A2Z33_05230"/>
<dbReference type="InterPro" id="IPR001126">
    <property type="entry name" value="UmuC"/>
</dbReference>
<dbReference type="EMBL" id="MFJD01000008">
    <property type="protein sequence ID" value="OGG02432.1"/>
    <property type="molecule type" value="Genomic_DNA"/>
</dbReference>
<dbReference type="GO" id="GO:0009432">
    <property type="term" value="P:SOS response"/>
    <property type="evidence" value="ECO:0007669"/>
    <property type="project" value="TreeGrafter"/>
</dbReference>
<dbReference type="GO" id="GO:0005829">
    <property type="term" value="C:cytosol"/>
    <property type="evidence" value="ECO:0007669"/>
    <property type="project" value="TreeGrafter"/>
</dbReference>
<dbReference type="Proteomes" id="UP000178448">
    <property type="component" value="Unassembled WGS sequence"/>
</dbReference>
<dbReference type="GO" id="GO:0042276">
    <property type="term" value="P:error-prone translesion synthesis"/>
    <property type="evidence" value="ECO:0007669"/>
    <property type="project" value="TreeGrafter"/>
</dbReference>
<evidence type="ECO:0000256" key="1">
    <source>
        <dbReference type="ARBA" id="ARBA00010945"/>
    </source>
</evidence>
<comment type="similarity">
    <text evidence="1">Belongs to the DNA polymerase type-Y family.</text>
</comment>
<dbReference type="InterPro" id="IPR043128">
    <property type="entry name" value="Rev_trsase/Diguanyl_cyclase"/>
</dbReference>
<dbReference type="Gene3D" id="3.30.70.270">
    <property type="match status" value="1"/>
</dbReference>
<comment type="caution">
    <text evidence="3">The sequence shown here is derived from an EMBL/GenBank/DDBJ whole genome shotgun (WGS) entry which is preliminary data.</text>
</comment>
<dbReference type="GO" id="GO:0006281">
    <property type="term" value="P:DNA repair"/>
    <property type="evidence" value="ECO:0007669"/>
    <property type="project" value="InterPro"/>
</dbReference>
<dbReference type="Gene3D" id="3.30.1490.100">
    <property type="entry name" value="DNA polymerase, Y-family, little finger domain"/>
    <property type="match status" value="1"/>
</dbReference>
<dbReference type="PANTHER" id="PTHR11076">
    <property type="entry name" value="DNA REPAIR POLYMERASE UMUC / TRANSFERASE FAMILY MEMBER"/>
    <property type="match status" value="1"/>
</dbReference>
<dbReference type="PANTHER" id="PTHR11076:SF33">
    <property type="entry name" value="DNA POLYMERASE KAPPA"/>
    <property type="match status" value="1"/>
</dbReference>
<reference evidence="3 4" key="1">
    <citation type="journal article" date="2016" name="Nat. Commun.">
        <title>Thousands of microbial genomes shed light on interconnected biogeochemical processes in an aquifer system.</title>
        <authorList>
            <person name="Anantharaman K."/>
            <person name="Brown C.T."/>
            <person name="Hug L.A."/>
            <person name="Sharon I."/>
            <person name="Castelle C.J."/>
            <person name="Probst A.J."/>
            <person name="Thomas B.C."/>
            <person name="Singh A."/>
            <person name="Wilkins M.J."/>
            <person name="Karaoz U."/>
            <person name="Brodie E.L."/>
            <person name="Williams K.H."/>
            <person name="Hubbard S.S."/>
            <person name="Banfield J.F."/>
        </authorList>
    </citation>
    <scope>NUCLEOTIDE SEQUENCE [LARGE SCALE GENOMIC DNA]</scope>
</reference>
<dbReference type="AlphaFoldDB" id="A0A1F5YRB1"/>
<dbReference type="Gene3D" id="3.40.1170.60">
    <property type="match status" value="1"/>
</dbReference>
<dbReference type="Pfam" id="PF11799">
    <property type="entry name" value="IMS_C"/>
    <property type="match status" value="1"/>
</dbReference>
<evidence type="ECO:0000313" key="4">
    <source>
        <dbReference type="Proteomes" id="UP000178448"/>
    </source>
</evidence>
<accession>A0A1F5YRB1</accession>
<dbReference type="SUPFAM" id="SSF56672">
    <property type="entry name" value="DNA/RNA polymerases"/>
    <property type="match status" value="1"/>
</dbReference>
<proteinExistence type="inferred from homology"/>
<dbReference type="GO" id="GO:0003887">
    <property type="term" value="F:DNA-directed DNA polymerase activity"/>
    <property type="evidence" value="ECO:0007669"/>
    <property type="project" value="TreeGrafter"/>
</dbReference>
<sequence>MDTVISEAAGFNPAPPSVMHIDLNSCFATVEQQANPLLRGKPLAVAAYTSPGGCILAASVEAKRFGVKTGMRVSEGRALVPELIVMPSDPWKYRFVNRKLLSLLREYSADVSVKSIDEMVLHLAQAPKLNSEIRNPNFRSSSESKIQVSGAHGHEAVVRAMLSIGREIKERIKSEIGEWLTVSVGIAPNRYLAKTASGLHKPDGLDVITAANAGSVFAGMELEDLCGIKEGFGSRLRNYGIGTAAAFYRAPIKLLKAAFASIIGYHWWLRLHGWEADDREFDRKSFGQSHALYRPFTPSQRQLKQVLCQLVEKMGRRMRAHGYAAGGIHVGALFADHTFWHQGHRLAQPLFANTDLYHAAAGTLARSPDRPVRILSVASFGLADAQVSQLELFADDGRKRAVTRAVDAVCDRWGDFTVTSGRMLSMQRRVLDRIAFGGVKELEESIFRDSVEHEPA</sequence>
<evidence type="ECO:0000313" key="3">
    <source>
        <dbReference type="EMBL" id="OGG02432.1"/>
    </source>
</evidence>